<organism evidence="1">
    <name type="scientific">marine sediment metagenome</name>
    <dbReference type="NCBI Taxonomy" id="412755"/>
    <lineage>
        <taxon>unclassified sequences</taxon>
        <taxon>metagenomes</taxon>
        <taxon>ecological metagenomes</taxon>
    </lineage>
</organism>
<dbReference type="EMBL" id="LAZR01043775">
    <property type="protein sequence ID" value="KKL06276.1"/>
    <property type="molecule type" value="Genomic_DNA"/>
</dbReference>
<accession>A0A0F9CKR4</accession>
<proteinExistence type="predicted"/>
<gene>
    <name evidence="1" type="ORF">LCGC14_2597670</name>
</gene>
<feature type="non-terminal residue" evidence="1">
    <location>
        <position position="1"/>
    </location>
</feature>
<evidence type="ECO:0000313" key="1">
    <source>
        <dbReference type="EMBL" id="KKL06276.1"/>
    </source>
</evidence>
<reference evidence="1" key="1">
    <citation type="journal article" date="2015" name="Nature">
        <title>Complex archaea that bridge the gap between prokaryotes and eukaryotes.</title>
        <authorList>
            <person name="Spang A."/>
            <person name="Saw J.H."/>
            <person name="Jorgensen S.L."/>
            <person name="Zaremba-Niedzwiedzka K."/>
            <person name="Martijn J."/>
            <person name="Lind A.E."/>
            <person name="van Eijk R."/>
            <person name="Schleper C."/>
            <person name="Guy L."/>
            <person name="Ettema T.J."/>
        </authorList>
    </citation>
    <scope>NUCLEOTIDE SEQUENCE</scope>
</reference>
<protein>
    <submittedName>
        <fullName evidence="1">Uncharacterized protein</fullName>
    </submittedName>
</protein>
<sequence length="34" mass="3974">EVYVEAKDEDDVQVELSHVMDAHDISWDVEKVED</sequence>
<name>A0A0F9CKR4_9ZZZZ</name>
<comment type="caution">
    <text evidence="1">The sequence shown here is derived from an EMBL/GenBank/DDBJ whole genome shotgun (WGS) entry which is preliminary data.</text>
</comment>
<dbReference type="AlphaFoldDB" id="A0A0F9CKR4"/>